<evidence type="ECO:0000256" key="9">
    <source>
        <dbReference type="ARBA" id="ARBA00023004"/>
    </source>
</evidence>
<organism evidence="15 16">
    <name type="scientific">Thermoactinomyces vulgaris</name>
    <dbReference type="NCBI Taxonomy" id="2026"/>
    <lineage>
        <taxon>Bacteria</taxon>
        <taxon>Bacillati</taxon>
        <taxon>Bacillota</taxon>
        <taxon>Bacilli</taxon>
        <taxon>Bacillales</taxon>
        <taxon>Thermoactinomycetaceae</taxon>
        <taxon>Thermoactinomyces</taxon>
    </lineage>
</organism>
<evidence type="ECO:0000313" key="16">
    <source>
        <dbReference type="Proteomes" id="UP000641910"/>
    </source>
</evidence>
<comment type="cofactor">
    <cofactor evidence="1">
        <name>[4Fe-4S] cluster</name>
        <dbReference type="ChEBI" id="CHEBI:49883"/>
    </cofactor>
</comment>
<keyword evidence="12 13" id="KW-0464">Manganese</keyword>
<dbReference type="PANTHER" id="PTHR36531:SF6">
    <property type="entry name" value="DNA REPLICATION ATP-DEPENDENT HELICASE_NUCLEASE DNA2"/>
    <property type="match status" value="1"/>
</dbReference>
<feature type="domain" description="DUF83" evidence="14">
    <location>
        <begin position="47"/>
        <end position="155"/>
    </location>
</feature>
<comment type="cofactor">
    <cofactor evidence="13">
        <name>iron-sulfur cluster</name>
        <dbReference type="ChEBI" id="CHEBI:30408"/>
    </cofactor>
</comment>
<comment type="cofactor">
    <cofactor evidence="13">
        <name>Mg(2+)</name>
        <dbReference type="ChEBI" id="CHEBI:18420"/>
    </cofactor>
    <cofactor evidence="13">
        <name>Mn(2+)</name>
        <dbReference type="ChEBI" id="CHEBI:29035"/>
    </cofactor>
    <text evidence="13">Mg(2+) or Mn(2+) required for ssDNA cleavage activity.</text>
</comment>
<reference evidence="15 16" key="1">
    <citation type="submission" date="2020-12" db="EMBL/GenBank/DDBJ databases">
        <title>WGS of Thermoactinomyces spp.</title>
        <authorList>
            <person name="Cheng K."/>
        </authorList>
    </citation>
    <scope>NUCLEOTIDE SEQUENCE [LARGE SCALE GENOMIC DNA]</scope>
    <source>
        <strain evidence="16">CICC 10650\ACCC 41061</strain>
    </source>
</reference>
<dbReference type="InterPro" id="IPR011604">
    <property type="entry name" value="PDDEXK-like_dom_sf"/>
</dbReference>
<evidence type="ECO:0000256" key="8">
    <source>
        <dbReference type="ARBA" id="ARBA00022839"/>
    </source>
</evidence>
<keyword evidence="16" id="KW-1185">Reference proteome</keyword>
<name>A0ABS0QDJ8_THEVU</name>
<dbReference type="NCBIfam" id="TIGR00372">
    <property type="entry name" value="cas4"/>
    <property type="match status" value="1"/>
</dbReference>
<evidence type="ECO:0000256" key="10">
    <source>
        <dbReference type="ARBA" id="ARBA00023014"/>
    </source>
</evidence>
<evidence type="ECO:0000256" key="5">
    <source>
        <dbReference type="ARBA" id="ARBA00022722"/>
    </source>
</evidence>
<proteinExistence type="inferred from homology"/>
<dbReference type="InterPro" id="IPR022765">
    <property type="entry name" value="Dna2/Cas4_DUF83"/>
</dbReference>
<dbReference type="RefSeq" id="WP_062842985.1">
    <property type="nucleotide sequence ID" value="NZ_CP039710.1"/>
</dbReference>
<comment type="caution">
    <text evidence="15">The sequence shown here is derived from an EMBL/GenBank/DDBJ whole genome shotgun (WGS) entry which is preliminary data.</text>
</comment>
<keyword evidence="10 13" id="KW-0411">Iron-sulfur</keyword>
<evidence type="ECO:0000256" key="4">
    <source>
        <dbReference type="ARBA" id="ARBA00020049"/>
    </source>
</evidence>
<dbReference type="Pfam" id="PF01930">
    <property type="entry name" value="Cas_Cas4"/>
    <property type="match status" value="1"/>
</dbReference>
<dbReference type="InterPro" id="IPR051827">
    <property type="entry name" value="Cas4_exonuclease"/>
</dbReference>
<evidence type="ECO:0000256" key="3">
    <source>
        <dbReference type="ARBA" id="ARBA00012768"/>
    </source>
</evidence>
<evidence type="ECO:0000259" key="14">
    <source>
        <dbReference type="Pfam" id="PF01930"/>
    </source>
</evidence>
<evidence type="ECO:0000256" key="6">
    <source>
        <dbReference type="ARBA" id="ARBA00022723"/>
    </source>
</evidence>
<dbReference type="Gene3D" id="3.90.320.10">
    <property type="match status" value="1"/>
</dbReference>
<keyword evidence="7 13" id="KW-0378">Hydrolase</keyword>
<dbReference type="InterPro" id="IPR013343">
    <property type="entry name" value="CRISPR-assoc_prot_Cas4"/>
</dbReference>
<dbReference type="Proteomes" id="UP000641910">
    <property type="component" value="Unassembled WGS sequence"/>
</dbReference>
<dbReference type="EMBL" id="JAECVU010000001">
    <property type="protein sequence ID" value="MBH8587325.1"/>
    <property type="molecule type" value="Genomic_DNA"/>
</dbReference>
<evidence type="ECO:0000313" key="15">
    <source>
        <dbReference type="EMBL" id="MBH8587325.1"/>
    </source>
</evidence>
<comment type="similarity">
    <text evidence="2 13">Belongs to the CRISPR-associated exonuclease Cas4 family.</text>
</comment>
<keyword evidence="5 13" id="KW-0540">Nuclease</keyword>
<protein>
    <recommendedName>
        <fullName evidence="4 13">CRISPR-associated exonuclease Cas4</fullName>
        <ecNumber evidence="3 13">3.1.12.1</ecNumber>
    </recommendedName>
</protein>
<keyword evidence="9 13" id="KW-0408">Iron</keyword>
<dbReference type="PANTHER" id="PTHR36531">
    <property type="entry name" value="CRISPR-ASSOCIATED EXONUCLEASE CAS4"/>
    <property type="match status" value="1"/>
</dbReference>
<evidence type="ECO:0000256" key="11">
    <source>
        <dbReference type="ARBA" id="ARBA00023118"/>
    </source>
</evidence>
<evidence type="ECO:0000256" key="2">
    <source>
        <dbReference type="ARBA" id="ARBA00009189"/>
    </source>
</evidence>
<keyword evidence="11 13" id="KW-0051">Antiviral defense</keyword>
<accession>A0ABS0QDJ8</accession>
<comment type="function">
    <text evidence="13">CRISPR (clustered regularly interspaced short palindromic repeat) is an adaptive immune system that provides protection against mobile genetic elements (viruses, transposable elements and conjugative plasmids). CRISPR clusters contain sequences complementary to antecedent mobile elements and target invading nucleic acids. CRISPR clusters are transcribed and processed into CRISPR RNA (crRNA).</text>
</comment>
<gene>
    <name evidence="15" type="primary">cas4</name>
    <name evidence="15" type="ORF">I8U22_00630</name>
</gene>
<evidence type="ECO:0000256" key="13">
    <source>
        <dbReference type="RuleBase" id="RU365022"/>
    </source>
</evidence>
<dbReference type="EC" id="3.1.12.1" evidence="3 13"/>
<keyword evidence="8 13" id="KW-0269">Exonuclease</keyword>
<evidence type="ECO:0000256" key="1">
    <source>
        <dbReference type="ARBA" id="ARBA00001966"/>
    </source>
</evidence>
<evidence type="ECO:0000256" key="12">
    <source>
        <dbReference type="ARBA" id="ARBA00023211"/>
    </source>
</evidence>
<sequence>MAMFLSVLLVFLLIFLRFFLKSKRSLVYSDATGAGKVLVNRKWGIRGKPDEIWKMKDGTYFVVEYKSGMLKRTRPYDGDRLQLAAYFMLVEETYQAKKIRGEIRYQNRVCEVEWTPQLKEQLLTVIKQMREVEQTNETRVNIYLPKCRQCEFYKVSCTKV</sequence>
<keyword evidence="6 13" id="KW-0479">Metal-binding</keyword>
<evidence type="ECO:0000256" key="7">
    <source>
        <dbReference type="ARBA" id="ARBA00022801"/>
    </source>
</evidence>